<dbReference type="GO" id="GO:0020037">
    <property type="term" value="F:heme binding"/>
    <property type="evidence" value="ECO:0007669"/>
    <property type="project" value="InterPro"/>
</dbReference>
<comment type="caution">
    <text evidence="6">The sequence shown here is derived from an EMBL/GenBank/DDBJ whole genome shotgun (WGS) entry which is preliminary data.</text>
</comment>
<dbReference type="GO" id="GO:0005506">
    <property type="term" value="F:iron ion binding"/>
    <property type="evidence" value="ECO:0007669"/>
    <property type="project" value="InterPro"/>
</dbReference>
<dbReference type="InterPro" id="IPR002401">
    <property type="entry name" value="Cyt_P450_E_grp-I"/>
</dbReference>
<evidence type="ECO:0000256" key="4">
    <source>
        <dbReference type="PIRSR" id="PIRSR602401-1"/>
    </source>
</evidence>
<organism evidence="6 7">
    <name type="scientific">Immersiella caudata</name>
    <dbReference type="NCBI Taxonomy" id="314043"/>
    <lineage>
        <taxon>Eukaryota</taxon>
        <taxon>Fungi</taxon>
        <taxon>Dikarya</taxon>
        <taxon>Ascomycota</taxon>
        <taxon>Pezizomycotina</taxon>
        <taxon>Sordariomycetes</taxon>
        <taxon>Sordariomycetidae</taxon>
        <taxon>Sordariales</taxon>
        <taxon>Lasiosphaeriaceae</taxon>
        <taxon>Immersiella</taxon>
    </lineage>
</organism>
<feature type="binding site" description="axial binding residue" evidence="4">
    <location>
        <position position="477"/>
    </location>
    <ligand>
        <name>heme</name>
        <dbReference type="ChEBI" id="CHEBI:30413"/>
    </ligand>
    <ligandPart>
        <name>Fe</name>
        <dbReference type="ChEBI" id="CHEBI:18248"/>
    </ligandPart>
</feature>
<dbReference type="GO" id="GO:0016705">
    <property type="term" value="F:oxidoreductase activity, acting on paired donors, with incorporation or reduction of molecular oxygen"/>
    <property type="evidence" value="ECO:0007669"/>
    <property type="project" value="InterPro"/>
</dbReference>
<dbReference type="GO" id="GO:0004497">
    <property type="term" value="F:monooxygenase activity"/>
    <property type="evidence" value="ECO:0007669"/>
    <property type="project" value="InterPro"/>
</dbReference>
<dbReference type="PRINTS" id="PR00463">
    <property type="entry name" value="EP450I"/>
</dbReference>
<evidence type="ECO:0000313" key="7">
    <source>
        <dbReference type="Proteomes" id="UP001175000"/>
    </source>
</evidence>
<dbReference type="AlphaFoldDB" id="A0AA39WFL7"/>
<protein>
    <submittedName>
        <fullName evidence="6">Cytochrome P450</fullName>
    </submittedName>
</protein>
<dbReference type="Pfam" id="PF00067">
    <property type="entry name" value="p450"/>
    <property type="match status" value="1"/>
</dbReference>
<feature type="compositionally biased region" description="Basic and acidic residues" evidence="5">
    <location>
        <begin position="437"/>
        <end position="451"/>
    </location>
</feature>
<feature type="region of interest" description="Disordered" evidence="5">
    <location>
        <begin position="437"/>
        <end position="463"/>
    </location>
</feature>
<reference evidence="6" key="1">
    <citation type="submission" date="2023-06" db="EMBL/GenBank/DDBJ databases">
        <title>Genome-scale phylogeny and comparative genomics of the fungal order Sordariales.</title>
        <authorList>
            <consortium name="Lawrence Berkeley National Laboratory"/>
            <person name="Hensen N."/>
            <person name="Bonometti L."/>
            <person name="Westerberg I."/>
            <person name="Brannstrom I.O."/>
            <person name="Guillou S."/>
            <person name="Cros-Aarteil S."/>
            <person name="Calhoun S."/>
            <person name="Haridas S."/>
            <person name="Kuo A."/>
            <person name="Mondo S."/>
            <person name="Pangilinan J."/>
            <person name="Riley R."/>
            <person name="Labutti K."/>
            <person name="Andreopoulos B."/>
            <person name="Lipzen A."/>
            <person name="Chen C."/>
            <person name="Yanf M."/>
            <person name="Daum C."/>
            <person name="Ng V."/>
            <person name="Clum A."/>
            <person name="Steindorff A."/>
            <person name="Ohm R."/>
            <person name="Martin F."/>
            <person name="Silar P."/>
            <person name="Natvig D."/>
            <person name="Lalanne C."/>
            <person name="Gautier V."/>
            <person name="Ament-Velasquez S.L."/>
            <person name="Kruys A."/>
            <person name="Hutchinson M.I."/>
            <person name="Powell A.J."/>
            <person name="Barry K."/>
            <person name="Miller A.N."/>
            <person name="Grigoriev I.V."/>
            <person name="Debuchy R."/>
            <person name="Gladieux P."/>
            <person name="Thoren M.H."/>
            <person name="Johannesson H."/>
        </authorList>
    </citation>
    <scope>NUCLEOTIDE SEQUENCE</scope>
    <source>
        <strain evidence="6">CBS 606.72</strain>
    </source>
</reference>
<dbReference type="CDD" id="cd11051">
    <property type="entry name" value="CYP59-like"/>
    <property type="match status" value="1"/>
</dbReference>
<evidence type="ECO:0000313" key="6">
    <source>
        <dbReference type="EMBL" id="KAK0614488.1"/>
    </source>
</evidence>
<evidence type="ECO:0000256" key="1">
    <source>
        <dbReference type="ARBA" id="ARBA00022617"/>
    </source>
</evidence>
<dbReference type="EMBL" id="JAULSU010000006">
    <property type="protein sequence ID" value="KAK0614488.1"/>
    <property type="molecule type" value="Genomic_DNA"/>
</dbReference>
<dbReference type="SUPFAM" id="SSF48264">
    <property type="entry name" value="Cytochrome P450"/>
    <property type="match status" value="1"/>
</dbReference>
<dbReference type="InterPro" id="IPR050121">
    <property type="entry name" value="Cytochrome_P450_monoxygenase"/>
</dbReference>
<comment type="cofactor">
    <cofactor evidence="4">
        <name>heme</name>
        <dbReference type="ChEBI" id="CHEBI:30413"/>
    </cofactor>
</comment>
<keyword evidence="1 4" id="KW-0349">Heme</keyword>
<name>A0AA39WFL7_9PEZI</name>
<evidence type="ECO:0000256" key="5">
    <source>
        <dbReference type="SAM" id="MobiDB-lite"/>
    </source>
</evidence>
<dbReference type="Proteomes" id="UP001175000">
    <property type="component" value="Unassembled WGS sequence"/>
</dbReference>
<dbReference type="PANTHER" id="PTHR24305:SF222">
    <property type="entry name" value="CYTOCHROME P450 MONOOXYGENASE STCS"/>
    <property type="match status" value="1"/>
</dbReference>
<evidence type="ECO:0000256" key="2">
    <source>
        <dbReference type="ARBA" id="ARBA00022723"/>
    </source>
</evidence>
<dbReference type="PRINTS" id="PR00385">
    <property type="entry name" value="P450"/>
</dbReference>
<keyword evidence="7" id="KW-1185">Reference proteome</keyword>
<dbReference type="PANTHER" id="PTHR24305">
    <property type="entry name" value="CYTOCHROME P450"/>
    <property type="match status" value="1"/>
</dbReference>
<proteinExistence type="predicted"/>
<keyword evidence="3 4" id="KW-0408">Iron</keyword>
<evidence type="ECO:0000256" key="3">
    <source>
        <dbReference type="ARBA" id="ARBA00023004"/>
    </source>
</evidence>
<accession>A0AA39WFL7</accession>
<dbReference type="InterPro" id="IPR001128">
    <property type="entry name" value="Cyt_P450"/>
</dbReference>
<dbReference type="Gene3D" id="1.10.630.10">
    <property type="entry name" value="Cytochrome P450"/>
    <property type="match status" value="1"/>
</dbReference>
<keyword evidence="2 4" id="KW-0479">Metal-binding</keyword>
<sequence length="558" mass="62466">MLGPILVTALVVLASYLVRKIRWARFEQYKSIPQIKNDGVWGHLKLMGELMGSARKNAHPDEVFVKMNEELGRPGVFLLDTRPISWPMLLVGDHQMAEQLSKASKLQPWSTPKSPTVQDIIHVIGYKSLLTQEGEKWKQSRKMFNPGFAPSHILTMLPSILAKLPRFIELLDKHVKTGEVFPLAKPIVNLTFDIIGAVVLDLDVDAQHEKDNDRGQLIQLFEEQSQSYTGKAVNIPWFFRPRLEYRRIRVARKIDSILGPIIRQKFAELQRSKSKGRTVLDLSLQGIDELTDYHVSLACDQIKTFLFAGHDTTAILLSWTFYELSRAPHVLKGVRDELDGLFGPDPDPKVVMDKLLAPGGEELVGRMPYISAVLKEALRLHPPAGSARMAPKGTGLTMRMPNGDDVCVDNMILYLCGHIIQRDKKVYGETADDFVPERWLGDSDTSEKTNDDSATAGGEKKIPASAWRPFERGPRNCIGQELANIEARVIVAIIARRYDFVKVGLGEFDLNDKGQPVLDEKGQYKVKSEVYQTIQVTAKPVDGMMVKVKLAPQAAGSS</sequence>
<dbReference type="InterPro" id="IPR036396">
    <property type="entry name" value="Cyt_P450_sf"/>
</dbReference>
<gene>
    <name evidence="6" type="ORF">B0T14DRAFT_528589</name>
</gene>